<dbReference type="RefSeq" id="YP_010770832.1">
    <property type="nucleotide sequence ID" value="NC_074404.1"/>
</dbReference>
<dbReference type="EMBL" id="BK014196">
    <property type="protein sequence ID" value="DAD52753.1"/>
    <property type="molecule type" value="Genomic_RNA"/>
</dbReference>
<dbReference type="Proteomes" id="UP000677808">
    <property type="component" value="Segment"/>
</dbReference>
<proteinExistence type="predicted"/>
<accession>A0A8S5L4Z1</accession>
<reference evidence="1" key="1">
    <citation type="submission" date="2020-09" db="EMBL/GenBank/DDBJ databases">
        <title>Leviviricetes taxonomy.</title>
        <authorList>
            <person name="Stockdale S.R."/>
            <person name="Callanan J."/>
            <person name="Adriaenssens E.M."/>
            <person name="Kuhn J.H."/>
            <person name="Rumnieks J."/>
            <person name="Shkoporov A."/>
            <person name="Draper L.A."/>
            <person name="Ross P."/>
            <person name="Hill C."/>
        </authorList>
    </citation>
    <scope>NUCLEOTIDE SEQUENCE</scope>
</reference>
<organism evidence="1 2">
    <name type="scientific">ssRNA phage SRR7976325_28</name>
    <dbReference type="NCBI Taxonomy" id="2786716"/>
    <lineage>
        <taxon>Viruses</taxon>
        <taxon>Riboviria</taxon>
        <taxon>Orthornavirae</taxon>
        <taxon>Lenarviricota</taxon>
        <taxon>Leviviricetes</taxon>
        <taxon>Timlovirales</taxon>
        <taxon>Steitzviridae</taxon>
        <taxon>Kihsiravirus</taxon>
        <taxon>Kihsiravirus limivicinum</taxon>
    </lineage>
</organism>
<protein>
    <submittedName>
        <fullName evidence="1">Maturation protein</fullName>
    </submittedName>
</protein>
<evidence type="ECO:0000313" key="1">
    <source>
        <dbReference type="EMBL" id="DAD52753.1"/>
    </source>
</evidence>
<gene>
    <name evidence="1" type="primary">SRR7976325_28_1</name>
</gene>
<name>A0A8S5L4Z1_9VIRU</name>
<dbReference type="KEGG" id="vg:80400378"/>
<evidence type="ECO:0000313" key="2">
    <source>
        <dbReference type="Proteomes" id="UP000677808"/>
    </source>
</evidence>
<keyword evidence="2" id="KW-1185">Reference proteome</keyword>
<dbReference type="GeneID" id="80400378"/>
<sequence>MPARVRDSDGRDFWIGKIKKLSSGYVYSNTCFAGSWSHSEDTVGEYQKDNAFLVDRQRLVGGAVNGYVTNPLGRTHQVTNMVPDGIGALYQSPDPRTAFALPDFNVMAPLWVGRMMPLQPTVNLPLAIGESRDIPDLITGIPNLIRDWGRMRFGKNAGKAAKAARLAKEAAHTGGAANLWYRFGASPTVADVGAMLGLLDGFLKSFKDLLELARRGRLKRSLRLPPQRLQIEENNILTHSAGIVTRHRRVRVYVARSWVTTRWKPLIPGYYSSLSIPDMVEKAWQRAVGLSPSGLAVAWWELLPWSWLTDWFANMQRLLGLLGGLDLLLKLDGMCYMRTTWVDTYWHPTSIPAQLEATDAYRYRGVKERIPLQVSVENVGSPSIPAFTGGQLGILGSLVATLR</sequence>